<evidence type="ECO:0000313" key="2">
    <source>
        <dbReference type="EMBL" id="KAH3869481.1"/>
    </source>
</evidence>
<reference evidence="2" key="2">
    <citation type="submission" date="2020-11" db="EMBL/GenBank/DDBJ databases">
        <authorList>
            <person name="McCartney M.A."/>
            <person name="Auch B."/>
            <person name="Kono T."/>
            <person name="Mallez S."/>
            <person name="Becker A."/>
            <person name="Gohl D.M."/>
            <person name="Silverstein K.A.T."/>
            <person name="Koren S."/>
            <person name="Bechman K.B."/>
            <person name="Herman A."/>
            <person name="Abrahante J.E."/>
            <person name="Garbe J."/>
        </authorList>
    </citation>
    <scope>NUCLEOTIDE SEQUENCE</scope>
    <source>
        <strain evidence="2">Duluth1</strain>
        <tissue evidence="2">Whole animal</tissue>
    </source>
</reference>
<feature type="region of interest" description="Disordered" evidence="1">
    <location>
        <begin position="30"/>
        <end position="81"/>
    </location>
</feature>
<gene>
    <name evidence="2" type="ORF">DPMN_032650</name>
</gene>
<evidence type="ECO:0000313" key="3">
    <source>
        <dbReference type="Proteomes" id="UP000828390"/>
    </source>
</evidence>
<keyword evidence="3" id="KW-1185">Reference proteome</keyword>
<dbReference type="EMBL" id="JAIWYP010000002">
    <property type="protein sequence ID" value="KAH3869481.1"/>
    <property type="molecule type" value="Genomic_DNA"/>
</dbReference>
<dbReference type="AlphaFoldDB" id="A0A9D4M4K7"/>
<evidence type="ECO:0000256" key="1">
    <source>
        <dbReference type="SAM" id="MobiDB-lite"/>
    </source>
</evidence>
<comment type="caution">
    <text evidence="2">The sequence shown here is derived from an EMBL/GenBank/DDBJ whole genome shotgun (WGS) entry which is preliminary data.</text>
</comment>
<reference evidence="2" key="1">
    <citation type="journal article" date="2019" name="bioRxiv">
        <title>The Genome of the Zebra Mussel, Dreissena polymorpha: A Resource for Invasive Species Research.</title>
        <authorList>
            <person name="McCartney M.A."/>
            <person name="Auch B."/>
            <person name="Kono T."/>
            <person name="Mallez S."/>
            <person name="Zhang Y."/>
            <person name="Obille A."/>
            <person name="Becker A."/>
            <person name="Abrahante J.E."/>
            <person name="Garbe J."/>
            <person name="Badalamenti J.P."/>
            <person name="Herman A."/>
            <person name="Mangelson H."/>
            <person name="Liachko I."/>
            <person name="Sullivan S."/>
            <person name="Sone E.D."/>
            <person name="Koren S."/>
            <person name="Silverstein K.A.T."/>
            <person name="Beckman K.B."/>
            <person name="Gohl D.M."/>
        </authorList>
    </citation>
    <scope>NUCLEOTIDE SEQUENCE</scope>
    <source>
        <strain evidence="2">Duluth1</strain>
        <tissue evidence="2">Whole animal</tissue>
    </source>
</reference>
<name>A0A9D4M4K7_DREPO</name>
<proteinExistence type="predicted"/>
<sequence length="81" mass="9423">MYIVDTETEWQIKIRTVHRNLLLPLKSTLRSDNDGAKETPAPKYIIPARKHISPDTDNAGNDMSVPLSRPKRQIRLPQRYR</sequence>
<accession>A0A9D4M4K7</accession>
<dbReference type="Proteomes" id="UP000828390">
    <property type="component" value="Unassembled WGS sequence"/>
</dbReference>
<protein>
    <submittedName>
        <fullName evidence="2">Uncharacterized protein</fullName>
    </submittedName>
</protein>
<organism evidence="2 3">
    <name type="scientific">Dreissena polymorpha</name>
    <name type="common">Zebra mussel</name>
    <name type="synonym">Mytilus polymorpha</name>
    <dbReference type="NCBI Taxonomy" id="45954"/>
    <lineage>
        <taxon>Eukaryota</taxon>
        <taxon>Metazoa</taxon>
        <taxon>Spiralia</taxon>
        <taxon>Lophotrochozoa</taxon>
        <taxon>Mollusca</taxon>
        <taxon>Bivalvia</taxon>
        <taxon>Autobranchia</taxon>
        <taxon>Heteroconchia</taxon>
        <taxon>Euheterodonta</taxon>
        <taxon>Imparidentia</taxon>
        <taxon>Neoheterodontei</taxon>
        <taxon>Myida</taxon>
        <taxon>Dreissenoidea</taxon>
        <taxon>Dreissenidae</taxon>
        <taxon>Dreissena</taxon>
    </lineage>
</organism>
<feature type="compositionally biased region" description="Basic residues" evidence="1">
    <location>
        <begin position="69"/>
        <end position="81"/>
    </location>
</feature>